<proteinExistence type="predicted"/>
<protein>
    <submittedName>
        <fullName evidence="1">Uncharacterized protein</fullName>
    </submittedName>
</protein>
<dbReference type="Proteomes" id="UP001174136">
    <property type="component" value="Unassembled WGS sequence"/>
</dbReference>
<reference evidence="1" key="1">
    <citation type="journal article" date="2023" name="Front. Mar. Sci.">
        <title>A new Merluccius polli reference genome to investigate the effects of global change in West African waters.</title>
        <authorList>
            <person name="Mateo J.L."/>
            <person name="Blanco-Fernandez C."/>
            <person name="Garcia-Vazquez E."/>
            <person name="Machado-Schiaffino G."/>
        </authorList>
    </citation>
    <scope>NUCLEOTIDE SEQUENCE</scope>
    <source>
        <strain evidence="1">C29</strain>
        <tissue evidence="1">Fin</tissue>
    </source>
</reference>
<evidence type="ECO:0000313" key="1">
    <source>
        <dbReference type="EMBL" id="KAK0139835.1"/>
    </source>
</evidence>
<sequence length="176" mass="19944">MASAKRRLHNFAVHDICVSDHRVILFDTELSLPALKLPVPTRVRILNSTAPSLFSCAYIADPIVPVIESPSTYLTTDAMLDLFHTSCLHILDSIAPLKAKARRKIAIPWLDESTRSIRRDCRKESVNGQKTDYMYRRKYIKNSCLHINPLPEMQKQNTSQISLSRAIITPESCLTP</sequence>
<gene>
    <name evidence="1" type="ORF">N1851_023277</name>
</gene>
<keyword evidence="2" id="KW-1185">Reference proteome</keyword>
<evidence type="ECO:0000313" key="2">
    <source>
        <dbReference type="Proteomes" id="UP001174136"/>
    </source>
</evidence>
<dbReference type="AlphaFoldDB" id="A0AA47NWF3"/>
<dbReference type="EMBL" id="JAOPHQ010004292">
    <property type="protein sequence ID" value="KAK0139835.1"/>
    <property type="molecule type" value="Genomic_DNA"/>
</dbReference>
<organism evidence="1 2">
    <name type="scientific">Merluccius polli</name>
    <name type="common">Benguela hake</name>
    <name type="synonym">Merluccius cadenati</name>
    <dbReference type="NCBI Taxonomy" id="89951"/>
    <lineage>
        <taxon>Eukaryota</taxon>
        <taxon>Metazoa</taxon>
        <taxon>Chordata</taxon>
        <taxon>Craniata</taxon>
        <taxon>Vertebrata</taxon>
        <taxon>Euteleostomi</taxon>
        <taxon>Actinopterygii</taxon>
        <taxon>Neopterygii</taxon>
        <taxon>Teleostei</taxon>
        <taxon>Neoteleostei</taxon>
        <taxon>Acanthomorphata</taxon>
        <taxon>Zeiogadaria</taxon>
        <taxon>Gadariae</taxon>
        <taxon>Gadiformes</taxon>
        <taxon>Gadoidei</taxon>
        <taxon>Merlucciidae</taxon>
        <taxon>Merluccius</taxon>
    </lineage>
</organism>
<accession>A0AA47NWF3</accession>
<name>A0AA47NWF3_MERPO</name>
<comment type="caution">
    <text evidence="1">The sequence shown here is derived from an EMBL/GenBank/DDBJ whole genome shotgun (WGS) entry which is preliminary data.</text>
</comment>